<dbReference type="GO" id="GO:0015658">
    <property type="term" value="F:branched-chain amino acid transmembrane transporter activity"/>
    <property type="evidence" value="ECO:0007669"/>
    <property type="project" value="TreeGrafter"/>
</dbReference>
<keyword evidence="5" id="KW-0029">Amino-acid transport</keyword>
<evidence type="ECO:0000256" key="3">
    <source>
        <dbReference type="ARBA" id="ARBA00022741"/>
    </source>
</evidence>
<dbReference type="PANTHER" id="PTHR43820">
    <property type="entry name" value="HIGH-AFFINITY BRANCHED-CHAIN AMINO ACID TRANSPORT ATP-BINDING PROTEIN LIVF"/>
    <property type="match status" value="1"/>
</dbReference>
<protein>
    <submittedName>
        <fullName evidence="7">Amino acid/amide ABC transporter ATP-binding protein 2 (HAAT family)</fullName>
    </submittedName>
</protein>
<evidence type="ECO:0000313" key="8">
    <source>
        <dbReference type="Proteomes" id="UP000256941"/>
    </source>
</evidence>
<dbReference type="Pfam" id="PF00005">
    <property type="entry name" value="ABC_tran"/>
    <property type="match status" value="1"/>
</dbReference>
<dbReference type="GO" id="GO:0005524">
    <property type="term" value="F:ATP binding"/>
    <property type="evidence" value="ECO:0007669"/>
    <property type="project" value="UniProtKB-KW"/>
</dbReference>
<dbReference type="InterPro" id="IPR027417">
    <property type="entry name" value="P-loop_NTPase"/>
</dbReference>
<comment type="caution">
    <text evidence="7">The sequence shown here is derived from an EMBL/GenBank/DDBJ whole genome shotgun (WGS) entry which is preliminary data.</text>
</comment>
<keyword evidence="4 7" id="KW-0067">ATP-binding</keyword>
<evidence type="ECO:0000256" key="2">
    <source>
        <dbReference type="ARBA" id="ARBA00022448"/>
    </source>
</evidence>
<sequence length="247" mass="26762">MGRMLEVLSANVSYGDMVALRDVSIYVQEGEAVCVIGPNGAGKSTLMTAIAGGVGLRSGHIRLNGESIAGVKPEDIAALGVTMVPEGRHVFGTLTVTDNLRIGGMLKSSSRQIADDIERTFEIFPRLRERSGSLAARLSGGEQQMLVVARGLMTRPRLMMIDEPSLGLAPMITEQIYHTVLEMRSRDGLTLLINEQSSERILKHADRIYVLRGGRVQLEDLAVNLRDGKAISQAYFGFHPQDEGAAS</sequence>
<dbReference type="CDD" id="cd03224">
    <property type="entry name" value="ABC_TM1139_LivF_branched"/>
    <property type="match status" value="1"/>
</dbReference>
<dbReference type="PROSITE" id="PS50893">
    <property type="entry name" value="ABC_TRANSPORTER_2"/>
    <property type="match status" value="1"/>
</dbReference>
<dbReference type="RefSeq" id="WP_116221755.1">
    <property type="nucleotide sequence ID" value="NZ_CP038196.1"/>
</dbReference>
<comment type="similarity">
    <text evidence="1">Belongs to the ABC transporter superfamily.</text>
</comment>
<dbReference type="Gene3D" id="3.40.50.300">
    <property type="entry name" value="P-loop containing nucleotide triphosphate hydrolases"/>
    <property type="match status" value="1"/>
</dbReference>
<dbReference type="InterPro" id="IPR003439">
    <property type="entry name" value="ABC_transporter-like_ATP-bd"/>
</dbReference>
<reference evidence="7 8" key="1">
    <citation type="submission" date="2018-08" db="EMBL/GenBank/DDBJ databases">
        <title>Genomic Encyclopedia of Archaeal and Bacterial Type Strains, Phase II (KMG-II): from individual species to whole genera.</title>
        <authorList>
            <person name="Goeker M."/>
        </authorList>
    </citation>
    <scope>NUCLEOTIDE SEQUENCE [LARGE SCALE GENOMIC DNA]</scope>
    <source>
        <strain evidence="7 8">DSM 17099</strain>
    </source>
</reference>
<dbReference type="InterPro" id="IPR017871">
    <property type="entry name" value="ABC_transporter-like_CS"/>
</dbReference>
<dbReference type="EMBL" id="QTUJ01000001">
    <property type="protein sequence ID" value="REF73424.1"/>
    <property type="molecule type" value="Genomic_DNA"/>
</dbReference>
<keyword evidence="3" id="KW-0547">Nucleotide-binding</keyword>
<dbReference type="GO" id="GO:0015807">
    <property type="term" value="P:L-amino acid transport"/>
    <property type="evidence" value="ECO:0007669"/>
    <property type="project" value="TreeGrafter"/>
</dbReference>
<accession>A0A3D9XSK0</accession>
<dbReference type="InterPro" id="IPR052156">
    <property type="entry name" value="BCAA_Transport_ATP-bd_LivF"/>
</dbReference>
<dbReference type="Proteomes" id="UP000256941">
    <property type="component" value="Unassembled WGS sequence"/>
</dbReference>
<keyword evidence="2" id="KW-0813">Transport</keyword>
<organism evidence="7 8">
    <name type="scientific">Paracoccus versutus</name>
    <name type="common">Thiobacillus versutus</name>
    <dbReference type="NCBI Taxonomy" id="34007"/>
    <lineage>
        <taxon>Bacteria</taxon>
        <taxon>Pseudomonadati</taxon>
        <taxon>Pseudomonadota</taxon>
        <taxon>Alphaproteobacteria</taxon>
        <taxon>Rhodobacterales</taxon>
        <taxon>Paracoccaceae</taxon>
        <taxon>Paracoccus</taxon>
    </lineage>
</organism>
<evidence type="ECO:0000259" key="6">
    <source>
        <dbReference type="PROSITE" id="PS50893"/>
    </source>
</evidence>
<dbReference type="PROSITE" id="PS00211">
    <property type="entry name" value="ABC_TRANSPORTER_1"/>
    <property type="match status" value="1"/>
</dbReference>
<name>A0A3D9XSK0_PARVE</name>
<feature type="domain" description="ABC transporter" evidence="6">
    <location>
        <begin position="5"/>
        <end position="238"/>
    </location>
</feature>
<dbReference type="SMART" id="SM00382">
    <property type="entry name" value="AAA"/>
    <property type="match status" value="1"/>
</dbReference>
<dbReference type="InterPro" id="IPR003593">
    <property type="entry name" value="AAA+_ATPase"/>
</dbReference>
<evidence type="ECO:0000256" key="1">
    <source>
        <dbReference type="ARBA" id="ARBA00005417"/>
    </source>
</evidence>
<evidence type="ECO:0000256" key="4">
    <source>
        <dbReference type="ARBA" id="ARBA00022840"/>
    </source>
</evidence>
<dbReference type="AlphaFoldDB" id="A0A3D9XSK0"/>
<evidence type="ECO:0000256" key="5">
    <source>
        <dbReference type="ARBA" id="ARBA00022970"/>
    </source>
</evidence>
<gene>
    <name evidence="7" type="ORF">BDD41_1983</name>
</gene>
<evidence type="ECO:0000313" key="7">
    <source>
        <dbReference type="EMBL" id="REF73424.1"/>
    </source>
</evidence>
<dbReference type="SUPFAM" id="SSF52540">
    <property type="entry name" value="P-loop containing nucleoside triphosphate hydrolases"/>
    <property type="match status" value="1"/>
</dbReference>
<proteinExistence type="inferred from homology"/>
<dbReference type="PANTHER" id="PTHR43820:SF4">
    <property type="entry name" value="HIGH-AFFINITY BRANCHED-CHAIN AMINO ACID TRANSPORT ATP-BINDING PROTEIN LIVF"/>
    <property type="match status" value="1"/>
</dbReference>
<dbReference type="GO" id="GO:0016887">
    <property type="term" value="F:ATP hydrolysis activity"/>
    <property type="evidence" value="ECO:0007669"/>
    <property type="project" value="InterPro"/>
</dbReference>